<dbReference type="PANTHER" id="PTHR42973">
    <property type="entry name" value="BINDING OXIDOREDUCTASE, PUTATIVE (AFU_ORTHOLOGUE AFUA_1G17690)-RELATED"/>
    <property type="match status" value="1"/>
</dbReference>
<dbReference type="GO" id="GO:0071949">
    <property type="term" value="F:FAD binding"/>
    <property type="evidence" value="ECO:0007669"/>
    <property type="project" value="InterPro"/>
</dbReference>
<evidence type="ECO:0000259" key="6">
    <source>
        <dbReference type="PROSITE" id="PS51387"/>
    </source>
</evidence>
<organism evidence="7 8">
    <name type="scientific">Parvibaculum sedimenti</name>
    <dbReference type="NCBI Taxonomy" id="2608632"/>
    <lineage>
        <taxon>Bacteria</taxon>
        <taxon>Pseudomonadati</taxon>
        <taxon>Pseudomonadota</taxon>
        <taxon>Alphaproteobacteria</taxon>
        <taxon>Hyphomicrobiales</taxon>
        <taxon>Parvibaculaceae</taxon>
        <taxon>Parvibaculum</taxon>
    </lineage>
</organism>
<dbReference type="InterPro" id="IPR006093">
    <property type="entry name" value="Oxy_OxRdtase_FAD_BS"/>
</dbReference>
<keyword evidence="5" id="KW-0560">Oxidoreductase</keyword>
<dbReference type="Gene3D" id="3.30.43.10">
    <property type="entry name" value="Uridine Diphospho-n-acetylenolpyruvylglucosamine Reductase, domain 2"/>
    <property type="match status" value="1"/>
</dbReference>
<dbReference type="Proteomes" id="UP000468901">
    <property type="component" value="Unassembled WGS sequence"/>
</dbReference>
<gene>
    <name evidence="7" type="ORF">F2P47_12110</name>
</gene>
<dbReference type="InterPro" id="IPR016166">
    <property type="entry name" value="FAD-bd_PCMH"/>
</dbReference>
<name>A0A6N6VHL1_9HYPH</name>
<evidence type="ECO:0000313" key="7">
    <source>
        <dbReference type="EMBL" id="KAB7739458.1"/>
    </source>
</evidence>
<dbReference type="InterPro" id="IPR016167">
    <property type="entry name" value="FAD-bd_PCMH_sub1"/>
</dbReference>
<dbReference type="PROSITE" id="PS51387">
    <property type="entry name" value="FAD_PCMH"/>
    <property type="match status" value="1"/>
</dbReference>
<dbReference type="InterPro" id="IPR016169">
    <property type="entry name" value="FAD-bd_PCMH_sub2"/>
</dbReference>
<dbReference type="GO" id="GO:0016491">
    <property type="term" value="F:oxidoreductase activity"/>
    <property type="evidence" value="ECO:0007669"/>
    <property type="project" value="UniProtKB-KW"/>
</dbReference>
<dbReference type="AlphaFoldDB" id="A0A6N6VHL1"/>
<dbReference type="RefSeq" id="WP_152216630.1">
    <property type="nucleotide sequence ID" value="NZ_WESC01000010.1"/>
</dbReference>
<dbReference type="PROSITE" id="PS00862">
    <property type="entry name" value="OX2_COVAL_FAD"/>
    <property type="match status" value="1"/>
</dbReference>
<dbReference type="EMBL" id="WESC01000010">
    <property type="protein sequence ID" value="KAB7739458.1"/>
    <property type="molecule type" value="Genomic_DNA"/>
</dbReference>
<reference evidence="7 8" key="1">
    <citation type="submission" date="2019-09" db="EMBL/GenBank/DDBJ databases">
        <title>Parvibaculum sedimenti sp. nov., isolated from sediment.</title>
        <authorList>
            <person name="Wang Y."/>
        </authorList>
    </citation>
    <scope>NUCLEOTIDE SEQUENCE [LARGE SCALE GENOMIC DNA]</scope>
    <source>
        <strain evidence="7 8">HXT-9</strain>
    </source>
</reference>
<dbReference type="Gene3D" id="3.30.465.10">
    <property type="match status" value="1"/>
</dbReference>
<keyword evidence="3" id="KW-0285">Flavoprotein</keyword>
<comment type="caution">
    <text evidence="7">The sequence shown here is derived from an EMBL/GenBank/DDBJ whole genome shotgun (WGS) entry which is preliminary data.</text>
</comment>
<keyword evidence="4" id="KW-0274">FAD</keyword>
<sequence>MKPSTGKGITLERRTPGFDGAVLGTSFNARDPGRRPDVVVQANDVFDVIAAVQRARRENLKIGICSGGHSWAQNHIRDGGMMLDLSRLNRIEIDVASKTAIVGPGCLCGDVDAAVAKENLFFPVAHAYTVGIGGFLLQGGFGWNSRMLGLACQSVIGLDIVLADGSLVHASETENADLYWAARGSGPGFFGVVVRFHLKLHPRPKFIGLKIQVFRMKHLEEVFAWADRVGPHVSQKVEFQMVLNRKAMGIFAPGIEVITPVLADSFKDAREAVSFMSKSAISSKASFTLPLLPMSLSMMMKTGERTLFLPNTHWNADNMWMNGPIDPLLPHLRHMADTQPPAPTHVLWLNWNPPQQRPDMAFSMEARTYLALYCGLRDGADAARHESWATDNMRAMEPYGVGIQLADENLARRPARFVSDANLVRLDEIRAVRDPEGRFHPWMGRP</sequence>
<evidence type="ECO:0000313" key="8">
    <source>
        <dbReference type="Proteomes" id="UP000468901"/>
    </source>
</evidence>
<evidence type="ECO:0000256" key="1">
    <source>
        <dbReference type="ARBA" id="ARBA00001974"/>
    </source>
</evidence>
<evidence type="ECO:0000256" key="3">
    <source>
        <dbReference type="ARBA" id="ARBA00022630"/>
    </source>
</evidence>
<evidence type="ECO:0000256" key="2">
    <source>
        <dbReference type="ARBA" id="ARBA00005466"/>
    </source>
</evidence>
<comment type="cofactor">
    <cofactor evidence="1">
        <name>FAD</name>
        <dbReference type="ChEBI" id="CHEBI:57692"/>
    </cofactor>
</comment>
<keyword evidence="8" id="KW-1185">Reference proteome</keyword>
<dbReference type="SUPFAM" id="SSF56176">
    <property type="entry name" value="FAD-binding/transporter-associated domain-like"/>
    <property type="match status" value="1"/>
</dbReference>
<proteinExistence type="inferred from homology"/>
<evidence type="ECO:0000256" key="5">
    <source>
        <dbReference type="ARBA" id="ARBA00023002"/>
    </source>
</evidence>
<dbReference type="Gene3D" id="3.40.462.20">
    <property type="match status" value="1"/>
</dbReference>
<evidence type="ECO:0000256" key="4">
    <source>
        <dbReference type="ARBA" id="ARBA00022827"/>
    </source>
</evidence>
<accession>A0A6N6VHL1</accession>
<dbReference type="PANTHER" id="PTHR42973:SF39">
    <property type="entry name" value="FAD-BINDING PCMH-TYPE DOMAIN-CONTAINING PROTEIN"/>
    <property type="match status" value="1"/>
</dbReference>
<comment type="similarity">
    <text evidence="2">Belongs to the oxygen-dependent FAD-linked oxidoreductase family.</text>
</comment>
<feature type="domain" description="FAD-binding PCMH-type" evidence="6">
    <location>
        <begin position="32"/>
        <end position="203"/>
    </location>
</feature>
<dbReference type="InterPro" id="IPR006094">
    <property type="entry name" value="Oxid_FAD_bind_N"/>
</dbReference>
<dbReference type="InterPro" id="IPR036318">
    <property type="entry name" value="FAD-bd_PCMH-like_sf"/>
</dbReference>
<dbReference type="InterPro" id="IPR050416">
    <property type="entry name" value="FAD-linked_Oxidoreductase"/>
</dbReference>
<dbReference type="Pfam" id="PF01565">
    <property type="entry name" value="FAD_binding_4"/>
    <property type="match status" value="1"/>
</dbReference>
<protein>
    <submittedName>
        <fullName evidence="7">FAD-binding protein</fullName>
    </submittedName>
</protein>